<keyword evidence="2" id="KW-1185">Reference proteome</keyword>
<sequence>MTGKHGASSAGPVPEHIVKVCKSITSAQLVAKLRSQGTNGDDLATAINEAASQMSLPGFPRNDTDAILSLLVPFLKSLQPVNKAASIKEGSSEALSIGKNAKPEDAKKPAIVASEVHAPATVDCRLVQDTLAAKVPDTVSRNAAVITPIRTLVVELDRLTPEDIASFTSRQHPSCVRNEIAEEIKRSPKVTSEPVPVHSAHTSGTEHSSKEPSVHAGSSQGSGNSNSNALAEPALQKQPFQNDSQRCDCDEGSPSLLESRRHQNFPSPQHSPQASDAEDSLQRELQVPEARRVSVQDLPQPAKRHIIRSVSPDVSRPQSKRRRRFTTLQEEALVYGVMKYGRGRWKEISEDGWFDGRRTVDLSDKYRNLEKYDHLPEVKRRVREMLQAGRNPLKELRALYERRRLQRATSPVVEQLPPKQLQGASSVLGSSSGSSTSMSSDDEAPAEPSLECGAGTVPKTPCDGLGGASMSQAHPSALRQRSSRSNTDAPQESVGTKAAGKQQRVPFTPLEEEAVVAGVLKYGKGNWHRILREGGFLGRTSNNLRDKYRNLKQYRHLQAVEKAVKAKFERGEDPLTELRALSAAHWKR</sequence>
<dbReference type="EMBL" id="CM023484">
    <property type="protein sequence ID" value="KAH6933022.1"/>
    <property type="molecule type" value="Genomic_DNA"/>
</dbReference>
<gene>
    <name evidence="1" type="ORF">HPB50_011565</name>
</gene>
<name>A0ACB7SIP9_HYAAI</name>
<organism evidence="1 2">
    <name type="scientific">Hyalomma asiaticum</name>
    <name type="common">Tick</name>
    <dbReference type="NCBI Taxonomy" id="266040"/>
    <lineage>
        <taxon>Eukaryota</taxon>
        <taxon>Metazoa</taxon>
        <taxon>Ecdysozoa</taxon>
        <taxon>Arthropoda</taxon>
        <taxon>Chelicerata</taxon>
        <taxon>Arachnida</taxon>
        <taxon>Acari</taxon>
        <taxon>Parasitiformes</taxon>
        <taxon>Ixodida</taxon>
        <taxon>Ixodoidea</taxon>
        <taxon>Ixodidae</taxon>
        <taxon>Hyalomminae</taxon>
        <taxon>Hyalomma</taxon>
    </lineage>
</organism>
<proteinExistence type="predicted"/>
<comment type="caution">
    <text evidence="1">The sequence shown here is derived from an EMBL/GenBank/DDBJ whole genome shotgun (WGS) entry which is preliminary data.</text>
</comment>
<accession>A0ACB7SIP9</accession>
<evidence type="ECO:0000313" key="1">
    <source>
        <dbReference type="EMBL" id="KAH6933022.1"/>
    </source>
</evidence>
<dbReference type="Proteomes" id="UP000821845">
    <property type="component" value="Chromosome 4"/>
</dbReference>
<evidence type="ECO:0000313" key="2">
    <source>
        <dbReference type="Proteomes" id="UP000821845"/>
    </source>
</evidence>
<reference evidence="1" key="1">
    <citation type="submission" date="2020-05" db="EMBL/GenBank/DDBJ databases">
        <title>Large-scale comparative analyses of tick genomes elucidate their genetic diversity and vector capacities.</title>
        <authorList>
            <person name="Jia N."/>
            <person name="Wang J."/>
            <person name="Shi W."/>
            <person name="Du L."/>
            <person name="Sun Y."/>
            <person name="Zhan W."/>
            <person name="Jiang J."/>
            <person name="Wang Q."/>
            <person name="Zhang B."/>
            <person name="Ji P."/>
            <person name="Sakyi L.B."/>
            <person name="Cui X."/>
            <person name="Yuan T."/>
            <person name="Jiang B."/>
            <person name="Yang W."/>
            <person name="Lam T.T.-Y."/>
            <person name="Chang Q."/>
            <person name="Ding S."/>
            <person name="Wang X."/>
            <person name="Zhu J."/>
            <person name="Ruan X."/>
            <person name="Zhao L."/>
            <person name="Wei J."/>
            <person name="Que T."/>
            <person name="Du C."/>
            <person name="Cheng J."/>
            <person name="Dai P."/>
            <person name="Han X."/>
            <person name="Huang E."/>
            <person name="Gao Y."/>
            <person name="Liu J."/>
            <person name="Shao H."/>
            <person name="Ye R."/>
            <person name="Li L."/>
            <person name="Wei W."/>
            <person name="Wang X."/>
            <person name="Wang C."/>
            <person name="Yang T."/>
            <person name="Huo Q."/>
            <person name="Li W."/>
            <person name="Guo W."/>
            <person name="Chen H."/>
            <person name="Zhou L."/>
            <person name="Ni X."/>
            <person name="Tian J."/>
            <person name="Zhou Y."/>
            <person name="Sheng Y."/>
            <person name="Liu T."/>
            <person name="Pan Y."/>
            <person name="Xia L."/>
            <person name="Li J."/>
            <person name="Zhao F."/>
            <person name="Cao W."/>
        </authorList>
    </citation>
    <scope>NUCLEOTIDE SEQUENCE</scope>
    <source>
        <strain evidence="1">Hyas-2018</strain>
    </source>
</reference>
<protein>
    <submittedName>
        <fullName evidence="1">Uncharacterized protein</fullName>
    </submittedName>
</protein>